<evidence type="ECO:0000313" key="2">
    <source>
        <dbReference type="EMBL" id="KAJ1168912.1"/>
    </source>
</evidence>
<proteinExistence type="predicted"/>
<keyword evidence="3" id="KW-1185">Reference proteome</keyword>
<dbReference type="Proteomes" id="UP001066276">
    <property type="component" value="Chromosome 4_1"/>
</dbReference>
<feature type="transmembrane region" description="Helical" evidence="1">
    <location>
        <begin position="63"/>
        <end position="92"/>
    </location>
</feature>
<organism evidence="2 3">
    <name type="scientific">Pleurodeles waltl</name>
    <name type="common">Iberian ribbed newt</name>
    <dbReference type="NCBI Taxonomy" id="8319"/>
    <lineage>
        <taxon>Eukaryota</taxon>
        <taxon>Metazoa</taxon>
        <taxon>Chordata</taxon>
        <taxon>Craniata</taxon>
        <taxon>Vertebrata</taxon>
        <taxon>Euteleostomi</taxon>
        <taxon>Amphibia</taxon>
        <taxon>Batrachia</taxon>
        <taxon>Caudata</taxon>
        <taxon>Salamandroidea</taxon>
        <taxon>Salamandridae</taxon>
        <taxon>Pleurodelinae</taxon>
        <taxon>Pleurodeles</taxon>
    </lineage>
</organism>
<keyword evidence="1" id="KW-1133">Transmembrane helix</keyword>
<dbReference type="EMBL" id="JANPWB010000007">
    <property type="protein sequence ID" value="KAJ1168912.1"/>
    <property type="molecule type" value="Genomic_DNA"/>
</dbReference>
<dbReference type="AlphaFoldDB" id="A0AAV7SXQ9"/>
<keyword evidence="1" id="KW-0472">Membrane</keyword>
<feature type="transmembrane region" description="Helical" evidence="1">
    <location>
        <begin position="137"/>
        <end position="155"/>
    </location>
</feature>
<evidence type="ECO:0000256" key="1">
    <source>
        <dbReference type="SAM" id="Phobius"/>
    </source>
</evidence>
<sequence length="158" mass="15985">MIIPHPSINTAVGRPGTNDEMPRHFGIAEARQVPPIPYVSASLICAAAHVVVTDMVEQVANDLVHALLATVAAATVATLGLAVVTAVVAVVVPDEAEAIICNFVGLVKSPVNTAIPLLVTAVVTALAPAIVAAVPPVVGHTVSTAVVTACILLCLQLL</sequence>
<evidence type="ECO:0000313" key="3">
    <source>
        <dbReference type="Proteomes" id="UP001066276"/>
    </source>
</evidence>
<accession>A0AAV7SXQ9</accession>
<gene>
    <name evidence="2" type="ORF">NDU88_000824</name>
</gene>
<reference evidence="2" key="1">
    <citation type="journal article" date="2022" name="bioRxiv">
        <title>Sequencing and chromosome-scale assembly of the giantPleurodeles waltlgenome.</title>
        <authorList>
            <person name="Brown T."/>
            <person name="Elewa A."/>
            <person name="Iarovenko S."/>
            <person name="Subramanian E."/>
            <person name="Araus A.J."/>
            <person name="Petzold A."/>
            <person name="Susuki M."/>
            <person name="Suzuki K.-i.T."/>
            <person name="Hayashi T."/>
            <person name="Toyoda A."/>
            <person name="Oliveira C."/>
            <person name="Osipova E."/>
            <person name="Leigh N.D."/>
            <person name="Simon A."/>
            <person name="Yun M.H."/>
        </authorList>
    </citation>
    <scope>NUCLEOTIDE SEQUENCE</scope>
    <source>
        <strain evidence="2">20211129_DDA</strain>
        <tissue evidence="2">Liver</tissue>
    </source>
</reference>
<name>A0AAV7SXQ9_PLEWA</name>
<comment type="caution">
    <text evidence="2">The sequence shown here is derived from an EMBL/GenBank/DDBJ whole genome shotgun (WGS) entry which is preliminary data.</text>
</comment>
<protein>
    <submittedName>
        <fullName evidence="2">Uncharacterized protein</fullName>
    </submittedName>
</protein>
<feature type="transmembrane region" description="Helical" evidence="1">
    <location>
        <begin position="113"/>
        <end position="131"/>
    </location>
</feature>
<keyword evidence="1" id="KW-0812">Transmembrane</keyword>